<name>A0A935C597_9BACT</name>
<gene>
    <name evidence="1" type="ORF">JKA74_01500</name>
</gene>
<evidence type="ECO:0000313" key="1">
    <source>
        <dbReference type="EMBL" id="MBK6263694.1"/>
    </source>
</evidence>
<organism evidence="1 2">
    <name type="scientific">Marivirga aurantiaca</name>
    <dbReference type="NCBI Taxonomy" id="2802615"/>
    <lineage>
        <taxon>Bacteria</taxon>
        <taxon>Pseudomonadati</taxon>
        <taxon>Bacteroidota</taxon>
        <taxon>Cytophagia</taxon>
        <taxon>Cytophagales</taxon>
        <taxon>Marivirgaceae</taxon>
        <taxon>Marivirga</taxon>
    </lineage>
</organism>
<dbReference type="AlphaFoldDB" id="A0A935C597"/>
<reference evidence="1" key="1">
    <citation type="submission" date="2021-01" db="EMBL/GenBank/DDBJ databases">
        <title>Marivirga aurantiaca sp. nov., isolated from intertidal surface sediments.</title>
        <authorList>
            <person name="Zhang M."/>
        </authorList>
    </citation>
    <scope>NUCLEOTIDE SEQUENCE</scope>
    <source>
        <strain evidence="1">S37H4</strain>
    </source>
</reference>
<dbReference type="RefSeq" id="WP_201429381.1">
    <property type="nucleotide sequence ID" value="NZ_JAEQBW010000001.1"/>
</dbReference>
<protein>
    <submittedName>
        <fullName evidence="1">Uncharacterized protein</fullName>
    </submittedName>
</protein>
<sequence length="469" mass="54033">MQKKYQKSTLLMLLGLLLFFKLSAQDVERIKLNAEGRLLKTLPVENGVVFITIKGMDIKITRYSNSFEKEWSKDLDVAYRDTSIPLIETVTTPSGKFLFTTQVHSKGYHNKTHYINKLDSEGKQTKFEIEGRDELGKELQAIFCNDDYFYYLATDNGDQKHDRKKRDEKLILNSFGADDFSYSRKILDLPPVEGEEQIFWEFIGHTDSEFYVASKKVDYRENFSEVTIITFDNKGNRQRSFKLNVNLENAYIRPARLDKTRHRIFSDQENLDYTINPQNGSIYPTWGGFTGVYFGGDHIYLYGLLGPDKFKKVAAKYEGAYVIKYDLKGELVWKKELTDNADLINNKKFNKHNTPGLRGISLVVLPDETINFNIDVAAAFSGSLYKYIISADGLNKKVEGVDISRKSYKNALALYYDDAKNHGKQFIKTTDIGNEKGTIFGNLLYNNLEVLYELNVKGRQIKNIYLLKK</sequence>
<comment type="caution">
    <text evidence="1">The sequence shown here is derived from an EMBL/GenBank/DDBJ whole genome shotgun (WGS) entry which is preliminary data.</text>
</comment>
<proteinExistence type="predicted"/>
<dbReference type="EMBL" id="JAEQBW010000001">
    <property type="protein sequence ID" value="MBK6263694.1"/>
    <property type="molecule type" value="Genomic_DNA"/>
</dbReference>
<dbReference type="Proteomes" id="UP000611723">
    <property type="component" value="Unassembled WGS sequence"/>
</dbReference>
<evidence type="ECO:0000313" key="2">
    <source>
        <dbReference type="Proteomes" id="UP000611723"/>
    </source>
</evidence>
<accession>A0A935C597</accession>
<keyword evidence="2" id="KW-1185">Reference proteome</keyword>